<protein>
    <submittedName>
        <fullName evidence="1">Cell wall-binding protein</fullName>
    </submittedName>
</protein>
<dbReference type="Pfam" id="PF19127">
    <property type="entry name" value="Choline_bind_3"/>
    <property type="match status" value="3"/>
</dbReference>
<dbReference type="SUPFAM" id="SSF69360">
    <property type="entry name" value="Cell wall binding repeat"/>
    <property type="match status" value="2"/>
</dbReference>
<dbReference type="Proteomes" id="UP000441330">
    <property type="component" value="Unassembled WGS sequence"/>
</dbReference>
<accession>A0A4Q5BTF0</accession>
<organism evidence="1 2">
    <name type="scientific">Streptococcus parasanguinis</name>
    <dbReference type="NCBI Taxonomy" id="1318"/>
    <lineage>
        <taxon>Bacteria</taxon>
        <taxon>Bacillati</taxon>
        <taxon>Bacillota</taxon>
        <taxon>Bacilli</taxon>
        <taxon>Lactobacillales</taxon>
        <taxon>Streptococcaceae</taxon>
        <taxon>Streptococcus</taxon>
    </lineage>
</organism>
<sequence length="311" mass="35708">MKKATKCLLGGALLILLLTPVSQVKADWHQDNVGWWYSLNNGSYYKNTEANIDGKSYKFDDRGYMITGWQYNVYNGGDYSGWYYYDPVTGEEKRGWQLIDGKWYYLTPFGARSGHENINGKLYYFDPVNCDMKTGWISNPGYSGTEWNYYDPVSGEKATGWRNIDGKWYYFENSALKGFQKIGDKRYYFDPVNSDMKTGWISKQGYPGLEWYYYNPESGEGLSGWQTIDGKTYCFDEFGKAFVGQRTLIDGKKYYFDPVNRDLKTGWLDLNGTRYYADPNDGGAFAMNKTLIIDGVSYTFSSGGSVINNEP</sequence>
<evidence type="ECO:0000313" key="1">
    <source>
        <dbReference type="EMBL" id="MTS53684.1"/>
    </source>
</evidence>
<dbReference type="Pfam" id="PF01473">
    <property type="entry name" value="Choline_bind_1"/>
    <property type="match status" value="1"/>
</dbReference>
<dbReference type="AlphaFoldDB" id="A0A4Q5BTF0"/>
<dbReference type="EMBL" id="WMZJ01000001">
    <property type="protein sequence ID" value="MTS53684.1"/>
    <property type="molecule type" value="Genomic_DNA"/>
</dbReference>
<proteinExistence type="predicted"/>
<dbReference type="Gene3D" id="2.10.270.10">
    <property type="entry name" value="Cholin Binding"/>
    <property type="match status" value="5"/>
</dbReference>
<comment type="caution">
    <text evidence="1">The sequence shown here is derived from an EMBL/GenBank/DDBJ whole genome shotgun (WGS) entry which is preliminary data.</text>
</comment>
<name>A0A4Q5BTF0_STRPA</name>
<dbReference type="PROSITE" id="PS51170">
    <property type="entry name" value="CW"/>
    <property type="match status" value="1"/>
</dbReference>
<dbReference type="RefSeq" id="WP_070594989.1">
    <property type="nucleotide sequence ID" value="NZ_JACLQP010000047.1"/>
</dbReference>
<gene>
    <name evidence="1" type="ORF">GMC94_02080</name>
</gene>
<dbReference type="InterPro" id="IPR018337">
    <property type="entry name" value="Cell_wall/Cho-bd_repeat"/>
</dbReference>
<evidence type="ECO:0000313" key="2">
    <source>
        <dbReference type="Proteomes" id="UP000441330"/>
    </source>
</evidence>
<reference evidence="1 2" key="1">
    <citation type="journal article" date="2019" name="Nat. Med.">
        <title>A library of human gut bacterial isolates paired with longitudinal multiomics data enables mechanistic microbiome research.</title>
        <authorList>
            <person name="Poyet M."/>
            <person name="Groussin M."/>
            <person name="Gibbons S.M."/>
            <person name="Avila-Pacheco J."/>
            <person name="Jiang X."/>
            <person name="Kearney S.M."/>
            <person name="Perrotta A.R."/>
            <person name="Berdy B."/>
            <person name="Zhao S."/>
            <person name="Lieberman T.D."/>
            <person name="Swanson P.K."/>
            <person name="Smith M."/>
            <person name="Roesemann S."/>
            <person name="Alexander J.E."/>
            <person name="Rich S.A."/>
            <person name="Livny J."/>
            <person name="Vlamakis H."/>
            <person name="Clish C."/>
            <person name="Bullock K."/>
            <person name="Deik A."/>
            <person name="Scott J."/>
            <person name="Pierce K.A."/>
            <person name="Xavier R.J."/>
            <person name="Alm E.J."/>
        </authorList>
    </citation>
    <scope>NUCLEOTIDE SEQUENCE [LARGE SCALE GENOMIC DNA]</scope>
    <source>
        <strain evidence="1 2">BIOML-A1</strain>
    </source>
</reference>